<keyword evidence="1" id="KW-0472">Membrane</keyword>
<organism evidence="2 3">
    <name type="scientific">Streptomyces cinereospinus</name>
    <dbReference type="NCBI Taxonomy" id="285561"/>
    <lineage>
        <taxon>Bacteria</taxon>
        <taxon>Bacillati</taxon>
        <taxon>Actinomycetota</taxon>
        <taxon>Actinomycetes</taxon>
        <taxon>Kitasatosporales</taxon>
        <taxon>Streptomycetaceae</taxon>
        <taxon>Streptomyces</taxon>
    </lineage>
</organism>
<keyword evidence="1" id="KW-0812">Transmembrane</keyword>
<accession>A0ABV5N7J4</accession>
<sequence>VRRLLDAALEIRELPRGRMKVAVLRPRRLDHHRALPFYYRAVLNSVITVLSTIVWGKWRAGARAGKDEAA</sequence>
<evidence type="ECO:0000313" key="3">
    <source>
        <dbReference type="Proteomes" id="UP001589709"/>
    </source>
</evidence>
<dbReference type="Proteomes" id="UP001589709">
    <property type="component" value="Unassembled WGS sequence"/>
</dbReference>
<protein>
    <recommendedName>
        <fullName evidence="4">Glycosyl transferase</fullName>
    </recommendedName>
</protein>
<evidence type="ECO:0000313" key="2">
    <source>
        <dbReference type="EMBL" id="MFB9466242.1"/>
    </source>
</evidence>
<dbReference type="RefSeq" id="WP_381349119.1">
    <property type="nucleotide sequence ID" value="NZ_JBHMCY010000064.1"/>
</dbReference>
<proteinExistence type="predicted"/>
<evidence type="ECO:0008006" key="4">
    <source>
        <dbReference type="Google" id="ProtNLM"/>
    </source>
</evidence>
<gene>
    <name evidence="2" type="ORF">ACFF45_26895</name>
</gene>
<name>A0ABV5N7J4_9ACTN</name>
<evidence type="ECO:0000256" key="1">
    <source>
        <dbReference type="SAM" id="Phobius"/>
    </source>
</evidence>
<keyword evidence="3" id="KW-1185">Reference proteome</keyword>
<keyword evidence="1" id="KW-1133">Transmembrane helix</keyword>
<comment type="caution">
    <text evidence="2">The sequence shown here is derived from an EMBL/GenBank/DDBJ whole genome shotgun (WGS) entry which is preliminary data.</text>
</comment>
<feature type="transmembrane region" description="Helical" evidence="1">
    <location>
        <begin position="37"/>
        <end position="56"/>
    </location>
</feature>
<feature type="non-terminal residue" evidence="2">
    <location>
        <position position="1"/>
    </location>
</feature>
<dbReference type="EMBL" id="JBHMCY010000064">
    <property type="protein sequence ID" value="MFB9466242.1"/>
    <property type="molecule type" value="Genomic_DNA"/>
</dbReference>
<reference evidence="2 3" key="1">
    <citation type="submission" date="2024-09" db="EMBL/GenBank/DDBJ databases">
        <authorList>
            <person name="Sun Q."/>
            <person name="Mori K."/>
        </authorList>
    </citation>
    <scope>NUCLEOTIDE SEQUENCE [LARGE SCALE GENOMIC DNA]</scope>
    <source>
        <strain evidence="2 3">JCM 6917</strain>
    </source>
</reference>